<protein>
    <recommendedName>
        <fullName evidence="3">Roadblock/LAMTOR2 domain-containing protein</fullName>
    </recommendedName>
</protein>
<keyword evidence="2" id="KW-1185">Reference proteome</keyword>
<dbReference type="EMBL" id="LPXO01000004">
    <property type="protein sequence ID" value="KUF11090.1"/>
    <property type="molecule type" value="Genomic_DNA"/>
</dbReference>
<reference evidence="1 2" key="1">
    <citation type="submission" date="2015-12" db="EMBL/GenBank/DDBJ databases">
        <authorList>
            <person name="Shamseldin A."/>
            <person name="Moawad H."/>
            <person name="Abd El-Rahim W.M."/>
            <person name="Sadowsky M.J."/>
        </authorList>
    </citation>
    <scope>NUCLEOTIDE SEQUENCE [LARGE SCALE GENOMIC DNA]</scope>
    <source>
        <strain evidence="1 2">SJ5A-1</strain>
    </source>
</reference>
<accession>A0A0W7WKG0</accession>
<organism evidence="1 2">
    <name type="scientific">Pseudoponticoccus marisrubri</name>
    <dbReference type="NCBI Taxonomy" id="1685382"/>
    <lineage>
        <taxon>Bacteria</taxon>
        <taxon>Pseudomonadati</taxon>
        <taxon>Pseudomonadota</taxon>
        <taxon>Alphaproteobacteria</taxon>
        <taxon>Rhodobacterales</taxon>
        <taxon>Roseobacteraceae</taxon>
        <taxon>Pseudoponticoccus</taxon>
    </lineage>
</organism>
<dbReference type="STRING" id="1685382.AVJ23_08510"/>
<dbReference type="OrthoDB" id="7857877at2"/>
<evidence type="ECO:0000313" key="2">
    <source>
        <dbReference type="Proteomes" id="UP000054396"/>
    </source>
</evidence>
<evidence type="ECO:0000313" key="1">
    <source>
        <dbReference type="EMBL" id="KUF11090.1"/>
    </source>
</evidence>
<comment type="caution">
    <text evidence="1">The sequence shown here is derived from an EMBL/GenBank/DDBJ whole genome shotgun (WGS) entry which is preliminary data.</text>
</comment>
<dbReference type="AlphaFoldDB" id="A0A0W7WKG0"/>
<dbReference type="Proteomes" id="UP000054396">
    <property type="component" value="Unassembled WGS sequence"/>
</dbReference>
<name>A0A0W7WKG0_9RHOB</name>
<dbReference type="RefSeq" id="WP_058861754.1">
    <property type="nucleotide sequence ID" value="NZ_LPXO01000004.1"/>
</dbReference>
<sequence length="123" mass="12618">MAFDTLAALRTEFDSCERVLFVDLSTRTVLAWDGAVKLPQERLDALCHLATATLGIGGIGAGPGCQQAVVAGATGCHILRRVAPGADEALCCTLAPGAAVGAILPRMAQLCETLSGPASRRQA</sequence>
<evidence type="ECO:0008006" key="3">
    <source>
        <dbReference type="Google" id="ProtNLM"/>
    </source>
</evidence>
<gene>
    <name evidence="1" type="ORF">AVJ23_08510</name>
</gene>
<proteinExistence type="predicted"/>